<feature type="region of interest" description="Disordered" evidence="1">
    <location>
        <begin position="46"/>
        <end position="66"/>
    </location>
</feature>
<dbReference type="EnsemblPlants" id="AET3Gv20394800.28">
    <property type="protein sequence ID" value="AET3Gv20394800.28"/>
    <property type="gene ID" value="AET3Gv20394800"/>
</dbReference>
<reference evidence="3" key="1">
    <citation type="journal article" date="2014" name="Science">
        <title>Ancient hybridizations among the ancestral genomes of bread wheat.</title>
        <authorList>
            <consortium name="International Wheat Genome Sequencing Consortium,"/>
            <person name="Marcussen T."/>
            <person name="Sandve S.R."/>
            <person name="Heier L."/>
            <person name="Spannagl M."/>
            <person name="Pfeifer M."/>
            <person name="Jakobsen K.S."/>
            <person name="Wulff B.B."/>
            <person name="Steuernagel B."/>
            <person name="Mayer K.F."/>
            <person name="Olsen O.A."/>
        </authorList>
    </citation>
    <scope>NUCLEOTIDE SEQUENCE [LARGE SCALE GENOMIC DNA]</scope>
    <source>
        <strain evidence="3">cv. AL8/78</strain>
    </source>
</reference>
<keyword evidence="3" id="KW-1185">Reference proteome</keyword>
<proteinExistence type="predicted"/>
<reference evidence="2" key="4">
    <citation type="submission" date="2019-03" db="UniProtKB">
        <authorList>
            <consortium name="EnsemblPlants"/>
        </authorList>
    </citation>
    <scope>IDENTIFICATION</scope>
</reference>
<dbReference type="AlphaFoldDB" id="A0A453EMB6"/>
<sequence length="66" mass="7162">MWSAACCGDDGGSSESLPQPNNAAYKLTVINISNDAGPSHRRLNAKENKKKEHALHEMEIPTSKLV</sequence>
<reference evidence="2" key="3">
    <citation type="journal article" date="2017" name="Nature">
        <title>Genome sequence of the progenitor of the wheat D genome Aegilops tauschii.</title>
        <authorList>
            <person name="Luo M.C."/>
            <person name="Gu Y.Q."/>
            <person name="Puiu D."/>
            <person name="Wang H."/>
            <person name="Twardziok S.O."/>
            <person name="Deal K.R."/>
            <person name="Huo N."/>
            <person name="Zhu T."/>
            <person name="Wang L."/>
            <person name="Wang Y."/>
            <person name="McGuire P.E."/>
            <person name="Liu S."/>
            <person name="Long H."/>
            <person name="Ramasamy R.K."/>
            <person name="Rodriguez J.C."/>
            <person name="Van S.L."/>
            <person name="Yuan L."/>
            <person name="Wang Z."/>
            <person name="Xia Z."/>
            <person name="Xiao L."/>
            <person name="Anderson O.D."/>
            <person name="Ouyang S."/>
            <person name="Liang Y."/>
            <person name="Zimin A.V."/>
            <person name="Pertea G."/>
            <person name="Qi P."/>
            <person name="Bennetzen J.L."/>
            <person name="Dai X."/>
            <person name="Dawson M.W."/>
            <person name="Muller H.G."/>
            <person name="Kugler K."/>
            <person name="Rivarola-Duarte L."/>
            <person name="Spannagl M."/>
            <person name="Mayer K.F.X."/>
            <person name="Lu F.H."/>
            <person name="Bevan M.W."/>
            <person name="Leroy P."/>
            <person name="Li P."/>
            <person name="You F.M."/>
            <person name="Sun Q."/>
            <person name="Liu Z."/>
            <person name="Lyons E."/>
            <person name="Wicker T."/>
            <person name="Salzberg S.L."/>
            <person name="Devos K.M."/>
            <person name="Dvorak J."/>
        </authorList>
    </citation>
    <scope>NUCLEOTIDE SEQUENCE [LARGE SCALE GENOMIC DNA]</scope>
    <source>
        <strain evidence="2">cv. AL8/78</strain>
    </source>
</reference>
<accession>A0A453EMB6</accession>
<feature type="region of interest" description="Disordered" evidence="1">
    <location>
        <begin position="1"/>
        <end position="20"/>
    </location>
</feature>
<reference evidence="2" key="5">
    <citation type="journal article" date="2021" name="G3 (Bethesda)">
        <title>Aegilops tauschii genome assembly Aet v5.0 features greater sequence contiguity and improved annotation.</title>
        <authorList>
            <person name="Wang L."/>
            <person name="Zhu T."/>
            <person name="Rodriguez J.C."/>
            <person name="Deal K.R."/>
            <person name="Dubcovsky J."/>
            <person name="McGuire P.E."/>
            <person name="Lux T."/>
            <person name="Spannagl M."/>
            <person name="Mayer K.F.X."/>
            <person name="Baldrich P."/>
            <person name="Meyers B.C."/>
            <person name="Huo N."/>
            <person name="Gu Y.Q."/>
            <person name="Zhou H."/>
            <person name="Devos K.M."/>
            <person name="Bennetzen J.L."/>
            <person name="Unver T."/>
            <person name="Budak H."/>
            <person name="Gulick P.J."/>
            <person name="Galiba G."/>
            <person name="Kalapos B."/>
            <person name="Nelson D.R."/>
            <person name="Li P."/>
            <person name="You F.M."/>
            <person name="Luo M.C."/>
            <person name="Dvorak J."/>
        </authorList>
    </citation>
    <scope>NUCLEOTIDE SEQUENCE [LARGE SCALE GENOMIC DNA]</scope>
    <source>
        <strain evidence="2">cv. AL8/78</strain>
    </source>
</reference>
<reference evidence="3" key="2">
    <citation type="journal article" date="2017" name="Nat. Plants">
        <title>The Aegilops tauschii genome reveals multiple impacts of transposons.</title>
        <authorList>
            <person name="Zhao G."/>
            <person name="Zou C."/>
            <person name="Li K."/>
            <person name="Wang K."/>
            <person name="Li T."/>
            <person name="Gao L."/>
            <person name="Zhang X."/>
            <person name="Wang H."/>
            <person name="Yang Z."/>
            <person name="Liu X."/>
            <person name="Jiang W."/>
            <person name="Mao L."/>
            <person name="Kong X."/>
            <person name="Jiao Y."/>
            <person name="Jia J."/>
        </authorList>
    </citation>
    <scope>NUCLEOTIDE SEQUENCE [LARGE SCALE GENOMIC DNA]</scope>
    <source>
        <strain evidence="3">cv. AL8/78</strain>
    </source>
</reference>
<evidence type="ECO:0000313" key="2">
    <source>
        <dbReference type="EnsemblPlants" id="AET3Gv20394800.28"/>
    </source>
</evidence>
<name>A0A453EMB6_AEGTS</name>
<dbReference type="Proteomes" id="UP000015105">
    <property type="component" value="Chromosome 3D"/>
</dbReference>
<feature type="compositionally biased region" description="Basic and acidic residues" evidence="1">
    <location>
        <begin position="46"/>
        <end position="59"/>
    </location>
</feature>
<dbReference type="Gramene" id="AET3Gv20394800.28">
    <property type="protein sequence ID" value="AET3Gv20394800.28"/>
    <property type="gene ID" value="AET3Gv20394800"/>
</dbReference>
<evidence type="ECO:0000313" key="3">
    <source>
        <dbReference type="Proteomes" id="UP000015105"/>
    </source>
</evidence>
<protein>
    <submittedName>
        <fullName evidence="2">Uncharacterized protein</fullName>
    </submittedName>
</protein>
<organism evidence="2 3">
    <name type="scientific">Aegilops tauschii subsp. strangulata</name>
    <name type="common">Goatgrass</name>
    <dbReference type="NCBI Taxonomy" id="200361"/>
    <lineage>
        <taxon>Eukaryota</taxon>
        <taxon>Viridiplantae</taxon>
        <taxon>Streptophyta</taxon>
        <taxon>Embryophyta</taxon>
        <taxon>Tracheophyta</taxon>
        <taxon>Spermatophyta</taxon>
        <taxon>Magnoliopsida</taxon>
        <taxon>Liliopsida</taxon>
        <taxon>Poales</taxon>
        <taxon>Poaceae</taxon>
        <taxon>BOP clade</taxon>
        <taxon>Pooideae</taxon>
        <taxon>Triticodae</taxon>
        <taxon>Triticeae</taxon>
        <taxon>Triticinae</taxon>
        <taxon>Aegilops</taxon>
    </lineage>
</organism>
<evidence type="ECO:0000256" key="1">
    <source>
        <dbReference type="SAM" id="MobiDB-lite"/>
    </source>
</evidence>